<reference evidence="2 3" key="1">
    <citation type="journal article" date="2019" name="Nat. Ecol. Evol.">
        <title>Megaphylogeny resolves global patterns of mushroom evolution.</title>
        <authorList>
            <person name="Varga T."/>
            <person name="Krizsan K."/>
            <person name="Foldi C."/>
            <person name="Dima B."/>
            <person name="Sanchez-Garcia M."/>
            <person name="Sanchez-Ramirez S."/>
            <person name="Szollosi G.J."/>
            <person name="Szarkandi J.G."/>
            <person name="Papp V."/>
            <person name="Albert L."/>
            <person name="Andreopoulos W."/>
            <person name="Angelini C."/>
            <person name="Antonin V."/>
            <person name="Barry K.W."/>
            <person name="Bougher N.L."/>
            <person name="Buchanan P."/>
            <person name="Buyck B."/>
            <person name="Bense V."/>
            <person name="Catcheside P."/>
            <person name="Chovatia M."/>
            <person name="Cooper J."/>
            <person name="Damon W."/>
            <person name="Desjardin D."/>
            <person name="Finy P."/>
            <person name="Geml J."/>
            <person name="Haridas S."/>
            <person name="Hughes K."/>
            <person name="Justo A."/>
            <person name="Karasinski D."/>
            <person name="Kautmanova I."/>
            <person name="Kiss B."/>
            <person name="Kocsube S."/>
            <person name="Kotiranta H."/>
            <person name="LaButti K.M."/>
            <person name="Lechner B.E."/>
            <person name="Liimatainen K."/>
            <person name="Lipzen A."/>
            <person name="Lukacs Z."/>
            <person name="Mihaltcheva S."/>
            <person name="Morgado L.N."/>
            <person name="Niskanen T."/>
            <person name="Noordeloos M.E."/>
            <person name="Ohm R.A."/>
            <person name="Ortiz-Santana B."/>
            <person name="Ovrebo C."/>
            <person name="Racz N."/>
            <person name="Riley R."/>
            <person name="Savchenko A."/>
            <person name="Shiryaev A."/>
            <person name="Soop K."/>
            <person name="Spirin V."/>
            <person name="Szebenyi C."/>
            <person name="Tomsovsky M."/>
            <person name="Tulloss R.E."/>
            <person name="Uehling J."/>
            <person name="Grigoriev I.V."/>
            <person name="Vagvolgyi C."/>
            <person name="Papp T."/>
            <person name="Martin F.M."/>
            <person name="Miettinen O."/>
            <person name="Hibbett D.S."/>
            <person name="Nagy L.G."/>
        </authorList>
    </citation>
    <scope>NUCLEOTIDE SEQUENCE [LARGE SCALE GENOMIC DNA]</scope>
    <source>
        <strain evidence="2 3">FP101781</strain>
    </source>
</reference>
<evidence type="ECO:0000313" key="2">
    <source>
        <dbReference type="EMBL" id="TEB39171.1"/>
    </source>
</evidence>
<feature type="compositionally biased region" description="Polar residues" evidence="1">
    <location>
        <begin position="522"/>
        <end position="531"/>
    </location>
</feature>
<feature type="region of interest" description="Disordered" evidence="1">
    <location>
        <begin position="1"/>
        <end position="66"/>
    </location>
</feature>
<feature type="compositionally biased region" description="Low complexity" evidence="1">
    <location>
        <begin position="582"/>
        <end position="601"/>
    </location>
</feature>
<feature type="compositionally biased region" description="Pro residues" evidence="1">
    <location>
        <begin position="48"/>
        <end position="58"/>
    </location>
</feature>
<accession>A0A4Y7TYS8</accession>
<feature type="compositionally biased region" description="Low complexity" evidence="1">
    <location>
        <begin position="617"/>
        <end position="633"/>
    </location>
</feature>
<dbReference type="OrthoDB" id="2245455at2759"/>
<dbReference type="PANTHER" id="PTHR37327">
    <property type="entry name" value="CHROMOSOME 1, WHOLE GENOME SHOTGUN SEQUENCE"/>
    <property type="match status" value="1"/>
</dbReference>
<feature type="compositionally biased region" description="Basic and acidic residues" evidence="1">
    <location>
        <begin position="237"/>
        <end position="247"/>
    </location>
</feature>
<feature type="region of interest" description="Disordered" evidence="1">
    <location>
        <begin position="490"/>
        <end position="715"/>
    </location>
</feature>
<evidence type="ECO:0000256" key="1">
    <source>
        <dbReference type="SAM" id="MobiDB-lite"/>
    </source>
</evidence>
<dbReference type="AlphaFoldDB" id="A0A4Y7TYS8"/>
<sequence length="947" mass="101363">MMVQQPQDWEDHAPLPAFAASSPPQTAFLTSTSISQRRRSSAANSRPSAPPPSIPIPNVPSVSGLLAPEPSALEVFEDGTLSSTHVNGGPRFTNTYTRPAPSPSLSAVASFSQSRQAMTVTSSSINYSAPAYQSSDDLSDPPPQSYLHSTASTSPPSSRRAEASTSDRDFLRPNPPEQAGRGDGRSEHRPSSRRALTRALALAREAVQLDSTNDNPEAAVQAYARSVALLSEVMERVRRGEDSTTDGRRRRRRSVAAQEDEIRRLQSIHDTYADRMNILSIIYSIPPVPYSTTSSSYSSTSVDSATSGSPPTSASPGSDGSPQLPHQNPAYNPPPQPQDYSTHTRDLSQPRDTGSVYILDEQVLTGTAIPITGSTYHPYAATVEPPPAQPGPPSTPPQVRNSIMGRRPRASSHLPPAVPPPSNSLPPAPILIEPRSDQLLPRSDSLSRPSAPESSNPRRVSGSYLTALAEENDDTVIEIRERLAAAAIDTPRNLKRESPPLPPIPADSPPPPTPGSAPNTPRNNSFLSRDPSSPRLASLATSRPRGSSQLTTRSELANVPHSQVINTTTSQGTIYQRRTKTSAPPSIRSPSPTPSNASASSGHQSRAGSAAGIHPLPNGGRSRSSSQPGRRPSLVGGRASPGPPPLPNNGAINGMRKSSFPSKLAPAPSLQLDSSQPPFSNTPFQLNGPGSLLSPTNHRPTTPTSPLPPRPPTDPLLKPYHMMSLLRNTIMSPTGGYITPRLHVPCEVWSQGGAKLSNTLEKVRIVSILCQALEELQTASSEYFGAGNVSSGMAMGIGSIGKKEAEAWLGKLDDFSNVCDGVVANFGKKLGVGEGFVSKKTTWGDKLSRRFDKFTNGKNLDSPAAYVGGLRRLFMHSQLLDEHTRAVIAQPVAPSYAAIPMDIRIAVEYRLKRCSEFFATVVLTFVVRDLSQLLDKYAKKCEKWLAE</sequence>
<protein>
    <recommendedName>
        <fullName evidence="4">MIT domain-containing protein</fullName>
    </recommendedName>
</protein>
<feature type="compositionally biased region" description="Polar residues" evidence="1">
    <location>
        <begin position="80"/>
        <end position="97"/>
    </location>
</feature>
<feature type="region of interest" description="Disordered" evidence="1">
    <location>
        <begin position="131"/>
        <end position="195"/>
    </location>
</feature>
<feature type="compositionally biased region" description="Basic and acidic residues" evidence="1">
    <location>
        <begin position="159"/>
        <end position="171"/>
    </location>
</feature>
<proteinExistence type="predicted"/>
<feature type="region of interest" description="Disordered" evidence="1">
    <location>
        <begin position="78"/>
        <end position="108"/>
    </location>
</feature>
<feature type="compositionally biased region" description="Pro residues" evidence="1">
    <location>
        <begin position="384"/>
        <end position="396"/>
    </location>
</feature>
<dbReference type="STRING" id="71717.A0A4Y7TYS8"/>
<feature type="region of interest" description="Disordered" evidence="1">
    <location>
        <begin position="380"/>
        <end position="462"/>
    </location>
</feature>
<comment type="caution">
    <text evidence="2">The sequence shown here is derived from an EMBL/GenBank/DDBJ whole genome shotgun (WGS) entry which is preliminary data.</text>
</comment>
<feature type="compositionally biased region" description="Pro residues" evidence="1">
    <location>
        <begin position="703"/>
        <end position="714"/>
    </location>
</feature>
<feature type="compositionally biased region" description="Low complexity" evidence="1">
    <location>
        <begin position="437"/>
        <end position="450"/>
    </location>
</feature>
<organism evidence="2 3">
    <name type="scientific">Coprinellus micaceus</name>
    <name type="common">Glistening ink-cap mushroom</name>
    <name type="synonym">Coprinus micaceus</name>
    <dbReference type="NCBI Taxonomy" id="71717"/>
    <lineage>
        <taxon>Eukaryota</taxon>
        <taxon>Fungi</taxon>
        <taxon>Dikarya</taxon>
        <taxon>Basidiomycota</taxon>
        <taxon>Agaricomycotina</taxon>
        <taxon>Agaricomycetes</taxon>
        <taxon>Agaricomycetidae</taxon>
        <taxon>Agaricales</taxon>
        <taxon>Agaricineae</taxon>
        <taxon>Psathyrellaceae</taxon>
        <taxon>Coprinellus</taxon>
    </lineage>
</organism>
<dbReference type="PANTHER" id="PTHR37327:SF1">
    <property type="entry name" value="MICROTUBULE INTERACTING AND TRANSPORT DOMAIN-CONTAINING PROTEIN"/>
    <property type="match status" value="1"/>
</dbReference>
<feature type="region of interest" description="Disordered" evidence="1">
    <location>
        <begin position="292"/>
        <end position="351"/>
    </location>
</feature>
<evidence type="ECO:0008006" key="4">
    <source>
        <dbReference type="Google" id="ProtNLM"/>
    </source>
</evidence>
<feature type="region of interest" description="Disordered" evidence="1">
    <location>
        <begin position="237"/>
        <end position="258"/>
    </location>
</feature>
<dbReference type="EMBL" id="QPFP01000002">
    <property type="protein sequence ID" value="TEB39171.1"/>
    <property type="molecule type" value="Genomic_DNA"/>
</dbReference>
<feature type="compositionally biased region" description="Pro residues" evidence="1">
    <location>
        <begin position="416"/>
        <end position="429"/>
    </location>
</feature>
<gene>
    <name evidence="2" type="ORF">FA13DRAFT_1761207</name>
</gene>
<keyword evidence="3" id="KW-1185">Reference proteome</keyword>
<feature type="compositionally biased region" description="Low complexity" evidence="1">
    <location>
        <begin position="145"/>
        <end position="158"/>
    </location>
</feature>
<feature type="compositionally biased region" description="Low complexity" evidence="1">
    <location>
        <begin position="14"/>
        <end position="47"/>
    </location>
</feature>
<feature type="compositionally biased region" description="Polar residues" evidence="1">
    <location>
        <begin position="539"/>
        <end position="576"/>
    </location>
</feature>
<dbReference type="Proteomes" id="UP000298030">
    <property type="component" value="Unassembled WGS sequence"/>
</dbReference>
<feature type="compositionally biased region" description="Pro residues" evidence="1">
    <location>
        <begin position="499"/>
        <end position="515"/>
    </location>
</feature>
<feature type="compositionally biased region" description="Basic and acidic residues" evidence="1">
    <location>
        <begin position="180"/>
        <end position="190"/>
    </location>
</feature>
<feature type="compositionally biased region" description="Polar residues" evidence="1">
    <location>
        <begin position="671"/>
        <end position="685"/>
    </location>
</feature>
<evidence type="ECO:0000313" key="3">
    <source>
        <dbReference type="Proteomes" id="UP000298030"/>
    </source>
</evidence>
<feature type="compositionally biased region" description="Low complexity" evidence="1">
    <location>
        <begin position="292"/>
        <end position="330"/>
    </location>
</feature>
<name>A0A4Y7TYS8_COPMI</name>